<dbReference type="EMBL" id="FORI01000015">
    <property type="protein sequence ID" value="SFJ08696.1"/>
    <property type="molecule type" value="Genomic_DNA"/>
</dbReference>
<name>A0A1I3NIW3_9SPIR</name>
<dbReference type="Pfam" id="PF14384">
    <property type="entry name" value="BrnA_antitoxin"/>
    <property type="match status" value="1"/>
</dbReference>
<proteinExistence type="predicted"/>
<dbReference type="InterPro" id="IPR025528">
    <property type="entry name" value="BrnA_antitoxin"/>
</dbReference>
<dbReference type="OrthoDB" id="363289at2"/>
<evidence type="ECO:0000313" key="1">
    <source>
        <dbReference type="EMBL" id="SFJ08696.1"/>
    </source>
</evidence>
<evidence type="ECO:0008006" key="3">
    <source>
        <dbReference type="Google" id="ProtNLM"/>
    </source>
</evidence>
<gene>
    <name evidence="1" type="ORF">SAMN04487775_11516</name>
</gene>
<dbReference type="Proteomes" id="UP000182737">
    <property type="component" value="Unassembled WGS sequence"/>
</dbReference>
<accession>A0A1I3NIW3</accession>
<protein>
    <recommendedName>
        <fullName evidence="3">BrnA antitoxin of type II toxin-antitoxin system</fullName>
    </recommendedName>
</protein>
<keyword evidence="2" id="KW-1185">Reference proteome</keyword>
<reference evidence="2" key="1">
    <citation type="submission" date="2016-10" db="EMBL/GenBank/DDBJ databases">
        <authorList>
            <person name="Varghese N."/>
            <person name="Submissions S."/>
        </authorList>
    </citation>
    <scope>NUCLEOTIDE SEQUENCE [LARGE SCALE GENOMIC DNA]</scope>
    <source>
        <strain evidence="2">XBD1002</strain>
    </source>
</reference>
<organism evidence="1 2">
    <name type="scientific">Treponema bryantii</name>
    <dbReference type="NCBI Taxonomy" id="163"/>
    <lineage>
        <taxon>Bacteria</taxon>
        <taxon>Pseudomonadati</taxon>
        <taxon>Spirochaetota</taxon>
        <taxon>Spirochaetia</taxon>
        <taxon>Spirochaetales</taxon>
        <taxon>Treponemataceae</taxon>
        <taxon>Treponema</taxon>
    </lineage>
</organism>
<dbReference type="RefSeq" id="WP_074933830.1">
    <property type="nucleotide sequence ID" value="NZ_FORI01000015.1"/>
</dbReference>
<sequence>MAIVKYTLEPNAKPTKEQIKEIKKAAKSPIVYDEDCPELTEEQLKEFAIIAKKQREERKKKVIALRVNSSTLEKAKKLGKGYTAILSRMIDLCIDDKELLQKCL</sequence>
<evidence type="ECO:0000313" key="2">
    <source>
        <dbReference type="Proteomes" id="UP000182737"/>
    </source>
</evidence>
<dbReference type="AlphaFoldDB" id="A0A1I3NIW3"/>